<accession>A0A8E2AHV6</accession>
<organism evidence="2 3">
    <name type="scientific">Obba rivulosa</name>
    <dbReference type="NCBI Taxonomy" id="1052685"/>
    <lineage>
        <taxon>Eukaryota</taxon>
        <taxon>Fungi</taxon>
        <taxon>Dikarya</taxon>
        <taxon>Basidiomycota</taxon>
        <taxon>Agaricomycotina</taxon>
        <taxon>Agaricomycetes</taxon>
        <taxon>Polyporales</taxon>
        <taxon>Gelatoporiaceae</taxon>
        <taxon>Obba</taxon>
    </lineage>
</organism>
<reference evidence="2 3" key="1">
    <citation type="submission" date="2016-07" db="EMBL/GenBank/DDBJ databases">
        <title>Draft genome of the white-rot fungus Obba rivulosa 3A-2.</title>
        <authorList>
            <consortium name="DOE Joint Genome Institute"/>
            <person name="Miettinen O."/>
            <person name="Riley R."/>
            <person name="Acob R."/>
            <person name="Barry K."/>
            <person name="Cullen D."/>
            <person name="De Vries R."/>
            <person name="Hainaut M."/>
            <person name="Hatakka A."/>
            <person name="Henrissat B."/>
            <person name="Hilden K."/>
            <person name="Kuo R."/>
            <person name="Labutti K."/>
            <person name="Lipzen A."/>
            <person name="Makela M.R."/>
            <person name="Sandor L."/>
            <person name="Spatafora J.W."/>
            <person name="Grigoriev I.V."/>
            <person name="Hibbett D.S."/>
        </authorList>
    </citation>
    <scope>NUCLEOTIDE SEQUENCE [LARGE SCALE GENOMIC DNA]</scope>
    <source>
        <strain evidence="2 3">3A-2</strain>
    </source>
</reference>
<dbReference type="AlphaFoldDB" id="A0A8E2AHV6"/>
<feature type="compositionally biased region" description="Polar residues" evidence="1">
    <location>
        <begin position="36"/>
        <end position="57"/>
    </location>
</feature>
<protein>
    <submittedName>
        <fullName evidence="2">Uncharacterized protein</fullName>
    </submittedName>
</protein>
<evidence type="ECO:0000313" key="2">
    <source>
        <dbReference type="EMBL" id="OCH84753.1"/>
    </source>
</evidence>
<dbReference type="EMBL" id="KV722638">
    <property type="protein sequence ID" value="OCH84753.1"/>
    <property type="molecule type" value="Genomic_DNA"/>
</dbReference>
<name>A0A8E2AHV6_9APHY</name>
<evidence type="ECO:0000313" key="3">
    <source>
        <dbReference type="Proteomes" id="UP000250043"/>
    </source>
</evidence>
<dbReference type="Proteomes" id="UP000250043">
    <property type="component" value="Unassembled WGS sequence"/>
</dbReference>
<feature type="region of interest" description="Disordered" evidence="1">
    <location>
        <begin position="1"/>
        <end position="101"/>
    </location>
</feature>
<evidence type="ECO:0000256" key="1">
    <source>
        <dbReference type="SAM" id="MobiDB-lite"/>
    </source>
</evidence>
<gene>
    <name evidence="2" type="ORF">OBBRIDRAFT_377496</name>
</gene>
<keyword evidence="3" id="KW-1185">Reference proteome</keyword>
<sequence length="435" mass="47274">MASQHFETWSPAGIKGEGDRIPGAFASVQRAGPSRRTGSGDQESNLFAYSGNFPQDQSYRRMAERGNMRPPSSDSTSSLSNAMGETHISPHARTSRTPPSGISPWAPTAASIQEGHYSLMQDEAVSMIPYPGLGPPTPITSANPSGAFVYQQYTTPNFNSSPESVSPVVGLSSGMPSPAYPGQGQFAMQQARAQAMQQGMHPINPAAGIPMVMSPAPGQLPPSLSRAPPTSEEQIQYLQRRVRDLELINHAARSRVEELEFELARGSPFSTHAPPGTGSLPSPLPTPLPAAPSFEEEWKARTNARVKLFCSLNRAGNALCAWHDSRRERRAHPPRMAPPGHLNCGCTYEEALFEESLARHGVGSYLPGESVRMDPALRNPLLKLLQQRYGYRDGDFERDPLTGEWVEGEGAAHWEGKFSAGSAHVRRRGDERRAT</sequence>
<proteinExistence type="predicted"/>
<dbReference type="OrthoDB" id="3222060at2759"/>
<feature type="compositionally biased region" description="Basic and acidic residues" evidence="1">
    <location>
        <begin position="58"/>
        <end position="67"/>
    </location>
</feature>